<dbReference type="PROSITE" id="PS01000">
    <property type="entry name" value="SDH_CYT_1"/>
    <property type="match status" value="1"/>
</dbReference>
<dbReference type="InterPro" id="IPR034804">
    <property type="entry name" value="SQR/QFR_C/D"/>
</dbReference>
<evidence type="ECO:0000256" key="12">
    <source>
        <dbReference type="ARBA" id="ARBA00022792"/>
    </source>
</evidence>
<evidence type="ECO:0000256" key="10">
    <source>
        <dbReference type="ARBA" id="ARBA00022692"/>
    </source>
</evidence>
<dbReference type="GO" id="GO:0006121">
    <property type="term" value="P:mitochondrial electron transport, succinate to ubiquinone"/>
    <property type="evidence" value="ECO:0007669"/>
    <property type="project" value="TreeGrafter"/>
</dbReference>
<keyword evidence="11" id="KW-0479">Metal-binding</keyword>
<dbReference type="InterPro" id="IPR014314">
    <property type="entry name" value="Succ_DH_cytb556"/>
</dbReference>
<keyword evidence="7" id="KW-0813">Transport</keyword>
<keyword evidence="16" id="KW-0408">Iron</keyword>
<dbReference type="Gene3D" id="1.20.5.540">
    <property type="entry name" value="Single helix bin"/>
    <property type="match status" value="1"/>
</dbReference>
<sequence length="212" mass="23217">MAALALRCVGRRCLLARLGPSLSARQTELNATAASHPEYYYKLWRAGSDPLLTRVCTQLEPFFLLLLSSVVPMGTTAKEEMARFWDKNTKSNRPLSPHITIYEWSLPMAMSITHRGTGVALSVGVSLFGLAALVLPEQFPHYLAMVKSLSLGPALIYSAKFALAFPLSYHTWNGIRHLAWDMGKGFKIPQVNQSGVLVLVLTLLSSAGLAAM</sequence>
<keyword evidence="15 21" id="KW-1133">Transmembrane helix</keyword>
<evidence type="ECO:0000256" key="3">
    <source>
        <dbReference type="ARBA" id="ARBA00005163"/>
    </source>
</evidence>
<dbReference type="InterPro" id="IPR000701">
    <property type="entry name" value="SuccDH_FuR_B_TM-su"/>
</dbReference>
<evidence type="ECO:0000256" key="16">
    <source>
        <dbReference type="ARBA" id="ARBA00023004"/>
    </source>
</evidence>
<dbReference type="FunFam" id="1.20.5.540:FF:000002">
    <property type="entry name" value="Succinate dehydrogenase cytochrome b560 subunit, mitochondrial"/>
    <property type="match status" value="1"/>
</dbReference>
<keyword evidence="18 21" id="KW-0472">Membrane</keyword>
<evidence type="ECO:0000256" key="7">
    <source>
        <dbReference type="ARBA" id="ARBA00022448"/>
    </source>
</evidence>
<reference evidence="22" key="2">
    <citation type="submission" date="2025-09" db="UniProtKB">
        <authorList>
            <consortium name="Ensembl"/>
        </authorList>
    </citation>
    <scope>IDENTIFICATION</scope>
</reference>
<evidence type="ECO:0000256" key="5">
    <source>
        <dbReference type="ARBA" id="ARBA00011758"/>
    </source>
</evidence>
<name>A0A8B9S312_APTOW</name>
<organism evidence="22 23">
    <name type="scientific">Apteryx owenii</name>
    <name type="common">Little spotted kiwi</name>
    <dbReference type="NCBI Taxonomy" id="8824"/>
    <lineage>
        <taxon>Eukaryota</taxon>
        <taxon>Metazoa</taxon>
        <taxon>Chordata</taxon>
        <taxon>Craniata</taxon>
        <taxon>Vertebrata</taxon>
        <taxon>Euteleostomi</taxon>
        <taxon>Archelosauria</taxon>
        <taxon>Archosauria</taxon>
        <taxon>Dinosauria</taxon>
        <taxon>Saurischia</taxon>
        <taxon>Theropoda</taxon>
        <taxon>Coelurosauria</taxon>
        <taxon>Aves</taxon>
        <taxon>Palaeognathae</taxon>
        <taxon>Apterygiformes</taxon>
        <taxon>Apterygidae</taxon>
        <taxon>Apteryx</taxon>
    </lineage>
</organism>
<dbReference type="Pfam" id="PF01127">
    <property type="entry name" value="Sdh_cyt"/>
    <property type="match status" value="1"/>
</dbReference>
<evidence type="ECO:0000256" key="9">
    <source>
        <dbReference type="ARBA" id="ARBA00022617"/>
    </source>
</evidence>
<feature type="transmembrane region" description="Helical" evidence="21">
    <location>
        <begin position="155"/>
        <end position="172"/>
    </location>
</feature>
<keyword evidence="12" id="KW-0999">Mitochondrion inner membrane</keyword>
<keyword evidence="13" id="KW-0809">Transit peptide</keyword>
<dbReference type="FunFam" id="1.20.1300.10:FF:000006">
    <property type="entry name" value="Succinate dehydrogenase cytochrome b560 subunit, mitochondrial"/>
    <property type="match status" value="1"/>
</dbReference>
<dbReference type="GO" id="GO:0009055">
    <property type="term" value="F:electron transfer activity"/>
    <property type="evidence" value="ECO:0007669"/>
    <property type="project" value="InterPro"/>
</dbReference>
<feature type="transmembrane region" description="Helical" evidence="21">
    <location>
        <begin position="193"/>
        <end position="211"/>
    </location>
</feature>
<comment type="subunit">
    <text evidence="5">Component of complex II composed of four subunits: the flavoprotein (FP) SDHA, iron-sulfur protein (IP) SDHB, and a cytochrome b560 composed of SDHC and SDHD.</text>
</comment>
<dbReference type="Proteomes" id="UP000694424">
    <property type="component" value="Unplaced"/>
</dbReference>
<evidence type="ECO:0000256" key="20">
    <source>
        <dbReference type="ARBA" id="ARBA00045847"/>
    </source>
</evidence>
<dbReference type="GO" id="GO:0005743">
    <property type="term" value="C:mitochondrial inner membrane"/>
    <property type="evidence" value="ECO:0007669"/>
    <property type="project" value="UniProtKB-SubCell"/>
</dbReference>
<evidence type="ECO:0000256" key="21">
    <source>
        <dbReference type="SAM" id="Phobius"/>
    </source>
</evidence>
<evidence type="ECO:0000313" key="22">
    <source>
        <dbReference type="Ensembl" id="ENSAOWP00000002872.1"/>
    </source>
</evidence>
<comment type="function">
    <text evidence="20">Membrane-anchoring subunit of succinate dehydrogenase (SDH) that is involved in complex II of the mitochondrial electron transport chain and is responsible for transferring electrons from succinate to ubiquinone (coenzyme Q). SDH also oxidizes malate to the non-canonical enol form of oxaloacetate, enol-oxaloacetate. Enol-oxaloacetate, which is a potent inhibitor of the succinate dehydrogenase activity, is further isomerized into keto-oxaloacetate.</text>
</comment>
<evidence type="ECO:0000313" key="23">
    <source>
        <dbReference type="Proteomes" id="UP000694424"/>
    </source>
</evidence>
<evidence type="ECO:0000256" key="2">
    <source>
        <dbReference type="ARBA" id="ARBA00004448"/>
    </source>
</evidence>
<dbReference type="PANTHER" id="PTHR10978:SF5">
    <property type="entry name" value="SUCCINATE DEHYDROGENASE CYTOCHROME B560 SUBUNIT, MITOCHONDRIAL"/>
    <property type="match status" value="1"/>
</dbReference>
<proteinExistence type="inferred from homology"/>
<dbReference type="NCBIfam" id="TIGR02970">
    <property type="entry name" value="succ_dehyd_cytB"/>
    <property type="match status" value="1"/>
</dbReference>
<dbReference type="Ensembl" id="ENSAOWT00000003294.1">
    <property type="protein sequence ID" value="ENSAOWP00000002872.1"/>
    <property type="gene ID" value="ENSAOWG00000002052.1"/>
</dbReference>
<comment type="cofactor">
    <cofactor evidence="1">
        <name>heme b</name>
        <dbReference type="ChEBI" id="CHEBI:60344"/>
    </cofactor>
</comment>
<dbReference type="PROSITE" id="PS01001">
    <property type="entry name" value="SDH_CYT_2"/>
    <property type="match status" value="1"/>
</dbReference>
<keyword evidence="10 21" id="KW-0812">Transmembrane</keyword>
<evidence type="ECO:0000256" key="18">
    <source>
        <dbReference type="ARBA" id="ARBA00023136"/>
    </source>
</evidence>
<accession>A0A8B9S312</accession>
<dbReference type="GO" id="GO:0006099">
    <property type="term" value="P:tricarboxylic acid cycle"/>
    <property type="evidence" value="ECO:0007669"/>
    <property type="project" value="UniProtKB-KW"/>
</dbReference>
<dbReference type="GO" id="GO:0046872">
    <property type="term" value="F:metal ion binding"/>
    <property type="evidence" value="ECO:0007669"/>
    <property type="project" value="UniProtKB-KW"/>
</dbReference>
<reference evidence="22" key="1">
    <citation type="submission" date="2025-08" db="UniProtKB">
        <authorList>
            <consortium name="Ensembl"/>
        </authorList>
    </citation>
    <scope>IDENTIFICATION</scope>
</reference>
<protein>
    <recommendedName>
        <fullName evidence="6">Succinate dehydrogenase cytochrome b560 subunit, mitochondrial</fullName>
    </recommendedName>
    <alternativeName>
        <fullName evidence="19">Malate dehydrogenase [quinone] cytochrome b560 subunit</fullName>
    </alternativeName>
</protein>
<evidence type="ECO:0000256" key="11">
    <source>
        <dbReference type="ARBA" id="ARBA00022723"/>
    </source>
</evidence>
<keyword evidence="23" id="KW-1185">Reference proteome</keyword>
<evidence type="ECO:0000256" key="8">
    <source>
        <dbReference type="ARBA" id="ARBA00022532"/>
    </source>
</evidence>
<comment type="subcellular location">
    <subcellularLocation>
        <location evidence="2">Mitochondrion inner membrane</location>
        <topology evidence="2">Multi-pass membrane protein</topology>
    </subcellularLocation>
</comment>
<keyword evidence="17" id="KW-0496">Mitochondrion</keyword>
<dbReference type="PANTHER" id="PTHR10978">
    <property type="entry name" value="SUCCINATE DEHYDROGENASE CYTOCHROME B560 SUBUNIT"/>
    <property type="match status" value="1"/>
</dbReference>
<evidence type="ECO:0000256" key="15">
    <source>
        <dbReference type="ARBA" id="ARBA00022989"/>
    </source>
</evidence>
<feature type="transmembrane region" description="Helical" evidence="21">
    <location>
        <begin position="116"/>
        <end position="135"/>
    </location>
</feature>
<comment type="similarity">
    <text evidence="4">Belongs to the cytochrome b560 family.</text>
</comment>
<keyword evidence="9" id="KW-0349">Heme</keyword>
<evidence type="ECO:0000256" key="17">
    <source>
        <dbReference type="ARBA" id="ARBA00023128"/>
    </source>
</evidence>
<dbReference type="CDD" id="cd03499">
    <property type="entry name" value="SQR_TypeC_SdhC"/>
    <property type="match status" value="1"/>
</dbReference>
<evidence type="ECO:0000256" key="1">
    <source>
        <dbReference type="ARBA" id="ARBA00001970"/>
    </source>
</evidence>
<dbReference type="Gene3D" id="1.20.1300.10">
    <property type="entry name" value="Fumarate reductase/succinate dehydrogenase, transmembrane subunit"/>
    <property type="match status" value="1"/>
</dbReference>
<dbReference type="InterPro" id="IPR018495">
    <property type="entry name" value="Succ_DH_cyt_bsu_CS"/>
</dbReference>
<evidence type="ECO:0000256" key="6">
    <source>
        <dbReference type="ARBA" id="ARBA00014631"/>
    </source>
</evidence>
<evidence type="ECO:0000256" key="4">
    <source>
        <dbReference type="ARBA" id="ARBA00007244"/>
    </source>
</evidence>
<comment type="pathway">
    <text evidence="3">Carbohydrate metabolism; tricarboxylic acid cycle.</text>
</comment>
<dbReference type="SUPFAM" id="SSF81343">
    <property type="entry name" value="Fumarate reductase respiratory complex transmembrane subunits"/>
    <property type="match status" value="1"/>
</dbReference>
<evidence type="ECO:0000256" key="13">
    <source>
        <dbReference type="ARBA" id="ARBA00022946"/>
    </source>
</evidence>
<evidence type="ECO:0000256" key="14">
    <source>
        <dbReference type="ARBA" id="ARBA00022982"/>
    </source>
</evidence>
<keyword evidence="8" id="KW-0816">Tricarboxylic acid cycle</keyword>
<dbReference type="AlphaFoldDB" id="A0A8B9S312"/>
<evidence type="ECO:0000256" key="19">
    <source>
        <dbReference type="ARBA" id="ARBA00045023"/>
    </source>
</evidence>
<keyword evidence="14" id="KW-0249">Electron transport</keyword>